<dbReference type="EMBL" id="UINC01225205">
    <property type="protein sequence ID" value="SVE55170.1"/>
    <property type="molecule type" value="Genomic_DNA"/>
</dbReference>
<evidence type="ECO:0000313" key="2">
    <source>
        <dbReference type="EMBL" id="SVE55170.1"/>
    </source>
</evidence>
<evidence type="ECO:0000259" key="1">
    <source>
        <dbReference type="Pfam" id="PF07862"/>
    </source>
</evidence>
<dbReference type="InterPro" id="IPR012903">
    <property type="entry name" value="Nif11"/>
</dbReference>
<dbReference type="InterPro" id="IPR022516">
    <property type="entry name" value="CHP03798_Ocin"/>
</dbReference>
<dbReference type="Pfam" id="PF07862">
    <property type="entry name" value="Nif11"/>
    <property type="match status" value="1"/>
</dbReference>
<reference evidence="2" key="1">
    <citation type="submission" date="2018-05" db="EMBL/GenBank/DDBJ databases">
        <authorList>
            <person name="Lanie J.A."/>
            <person name="Ng W.-L."/>
            <person name="Kazmierczak K.M."/>
            <person name="Andrzejewski T.M."/>
            <person name="Davidsen T.M."/>
            <person name="Wayne K.J."/>
            <person name="Tettelin H."/>
            <person name="Glass J.I."/>
            <person name="Rusch D."/>
            <person name="Podicherti R."/>
            <person name="Tsui H.-C.T."/>
            <person name="Winkler M.E."/>
        </authorList>
    </citation>
    <scope>NUCLEOTIDE SEQUENCE</scope>
</reference>
<protein>
    <recommendedName>
        <fullName evidence="1">Nif11 domain-containing protein</fullName>
    </recommendedName>
</protein>
<dbReference type="NCBIfam" id="TIGR03798">
    <property type="entry name" value="leader_Nif11"/>
    <property type="match status" value="1"/>
</dbReference>
<proteinExistence type="predicted"/>
<sequence length="79" mass="8996">MSKVEEFREAINANEDWQEEVRNFGDDDNIVNYANGKGFDFTEDEYSEYLKNNTSGELSDFENEMVTGGTVTSAVHMRG</sequence>
<gene>
    <name evidence="2" type="ORF">METZ01_LOCUS508024</name>
</gene>
<name>A0A383EFQ3_9ZZZZ</name>
<feature type="non-terminal residue" evidence="2">
    <location>
        <position position="79"/>
    </location>
</feature>
<dbReference type="AlphaFoldDB" id="A0A383EFQ3"/>
<organism evidence="2">
    <name type="scientific">marine metagenome</name>
    <dbReference type="NCBI Taxonomy" id="408172"/>
    <lineage>
        <taxon>unclassified sequences</taxon>
        <taxon>metagenomes</taxon>
        <taxon>ecological metagenomes</taxon>
    </lineage>
</organism>
<feature type="domain" description="Nif11" evidence="1">
    <location>
        <begin position="3"/>
        <end position="45"/>
    </location>
</feature>
<accession>A0A383EFQ3</accession>